<reference evidence="5" key="1">
    <citation type="submission" date="2016-06" db="UniProtKB">
        <authorList>
            <consortium name="WormBaseParasite"/>
        </authorList>
    </citation>
    <scope>IDENTIFICATION</scope>
</reference>
<dbReference type="WBParaSite" id="GPUH_0000418801-mRNA-1">
    <property type="protein sequence ID" value="GPUH_0000418801-mRNA-1"/>
    <property type="gene ID" value="GPUH_0000418801"/>
</dbReference>
<proteinExistence type="inferred from homology"/>
<evidence type="ECO:0000313" key="3">
    <source>
        <dbReference type="EMBL" id="VDK43078.1"/>
    </source>
</evidence>
<evidence type="ECO:0000313" key="5">
    <source>
        <dbReference type="WBParaSite" id="GPUH_0000418801-mRNA-1"/>
    </source>
</evidence>
<dbReference type="InterPro" id="IPR011021">
    <property type="entry name" value="Arrestin-like_N"/>
</dbReference>
<dbReference type="InterPro" id="IPR014756">
    <property type="entry name" value="Ig_E-set"/>
</dbReference>
<dbReference type="Gene3D" id="2.60.40.640">
    <property type="match status" value="1"/>
</dbReference>
<evidence type="ECO:0000259" key="2">
    <source>
        <dbReference type="Pfam" id="PF00339"/>
    </source>
</evidence>
<name>A0A183D640_9BILA</name>
<dbReference type="AlphaFoldDB" id="A0A183D640"/>
<dbReference type="SUPFAM" id="SSF81296">
    <property type="entry name" value="E set domains"/>
    <property type="match status" value="1"/>
</dbReference>
<protein>
    <submittedName>
        <fullName evidence="5">Arrestin_N domain-containing protein</fullName>
    </submittedName>
</protein>
<evidence type="ECO:0000313" key="4">
    <source>
        <dbReference type="Proteomes" id="UP000271098"/>
    </source>
</evidence>
<dbReference type="InterPro" id="IPR014752">
    <property type="entry name" value="Arrestin-like_C"/>
</dbReference>
<comment type="similarity">
    <text evidence="1">Belongs to the arrestin family.</text>
</comment>
<reference evidence="3 4" key="2">
    <citation type="submission" date="2018-11" db="EMBL/GenBank/DDBJ databases">
        <authorList>
            <consortium name="Pathogen Informatics"/>
        </authorList>
    </citation>
    <scope>NUCLEOTIDE SEQUENCE [LARGE SCALE GENOMIC DNA]</scope>
</reference>
<dbReference type="Pfam" id="PF00339">
    <property type="entry name" value="Arrestin_N"/>
    <property type="match status" value="1"/>
</dbReference>
<gene>
    <name evidence="3" type="ORF">GPUH_LOCUS4181</name>
</gene>
<dbReference type="EMBL" id="UYRT01007659">
    <property type="protein sequence ID" value="VDK43078.1"/>
    <property type="molecule type" value="Genomic_DNA"/>
</dbReference>
<dbReference type="OrthoDB" id="2333384at2759"/>
<accession>A0A183D640</accession>
<keyword evidence="4" id="KW-1185">Reference proteome</keyword>
<evidence type="ECO:0000256" key="1">
    <source>
        <dbReference type="ARBA" id="ARBA00005298"/>
    </source>
</evidence>
<feature type="domain" description="Arrestin-like N-terminal" evidence="2">
    <location>
        <begin position="28"/>
        <end position="143"/>
    </location>
</feature>
<organism evidence="5">
    <name type="scientific">Gongylonema pulchrum</name>
    <dbReference type="NCBI Taxonomy" id="637853"/>
    <lineage>
        <taxon>Eukaryota</taxon>
        <taxon>Metazoa</taxon>
        <taxon>Ecdysozoa</taxon>
        <taxon>Nematoda</taxon>
        <taxon>Chromadorea</taxon>
        <taxon>Rhabditida</taxon>
        <taxon>Spirurina</taxon>
        <taxon>Spiruromorpha</taxon>
        <taxon>Spiruroidea</taxon>
        <taxon>Gongylonematidae</taxon>
        <taxon>Gongylonema</taxon>
    </lineage>
</organism>
<dbReference type="Proteomes" id="UP000271098">
    <property type="component" value="Unassembled WGS sequence"/>
</dbReference>
<sequence length="204" mass="22758">MAAASTSKRNAIGINDKSSPYNIDIFLKDKIYHPGDTIQGEVVFILDKALRCDRVDAQLLGSFRVFWIDKQVLSIWISLDDIIRFSSATAIRAKKIERGSFEGLKIGKHSFEFTFQLPKQGLHTSFSLADCHARVQYCINVSICFCILNKRASVTGAGVTVRIVKKLCHAPFPFDSVLTKSNHLLQKLPVVHTSVPSCLQTGCW</sequence>